<reference evidence="2 3" key="1">
    <citation type="journal article" date="2013" name="Genome Announc.">
        <title>Draft Genome Sequence of Arcticibacter svalbardensis Strain MN12-7T, a Member of the Family Sphingobacteriaceae Isolated from an Arctic Soil Sample.</title>
        <authorList>
            <person name="Shivaji S."/>
            <person name="Ara S."/>
            <person name="Prasad S."/>
            <person name="Manasa B.P."/>
            <person name="Begum Z."/>
            <person name="Singh A."/>
            <person name="Kumar Pinnaka A."/>
        </authorList>
    </citation>
    <scope>NUCLEOTIDE SEQUENCE [LARGE SCALE GENOMIC DNA]</scope>
    <source>
        <strain evidence="2 3">MN12-7</strain>
    </source>
</reference>
<dbReference type="InterPro" id="IPR054347">
    <property type="entry name" value="TOTE_primase"/>
</dbReference>
<evidence type="ECO:0000313" key="3">
    <source>
        <dbReference type="Proteomes" id="UP000014174"/>
    </source>
</evidence>
<feature type="domain" description="TOTE conflict system primase" evidence="1">
    <location>
        <begin position="6"/>
        <end position="100"/>
    </location>
</feature>
<evidence type="ECO:0000313" key="2">
    <source>
        <dbReference type="EMBL" id="EOR95352.1"/>
    </source>
</evidence>
<dbReference type="eggNOG" id="COG4951">
    <property type="taxonomic scope" value="Bacteria"/>
</dbReference>
<proteinExistence type="predicted"/>
<evidence type="ECO:0000259" key="1">
    <source>
        <dbReference type="Pfam" id="PF22548"/>
    </source>
</evidence>
<organism evidence="2 3">
    <name type="scientific">Arcticibacter svalbardensis MN12-7</name>
    <dbReference type="NCBI Taxonomy" id="1150600"/>
    <lineage>
        <taxon>Bacteria</taxon>
        <taxon>Pseudomonadati</taxon>
        <taxon>Bacteroidota</taxon>
        <taxon>Sphingobacteriia</taxon>
        <taxon>Sphingobacteriales</taxon>
        <taxon>Sphingobacteriaceae</taxon>
        <taxon>Arcticibacter</taxon>
    </lineage>
</organism>
<comment type="caution">
    <text evidence="2">The sequence shown here is derived from an EMBL/GenBank/DDBJ whole genome shotgun (WGS) entry which is preliminary data.</text>
</comment>
<dbReference type="STRING" id="1150600.ADIARSV_1464"/>
<gene>
    <name evidence="2" type="ORF">ADIARSV_1464</name>
</gene>
<name>R9GU12_9SPHI</name>
<keyword evidence="3" id="KW-1185">Reference proteome</keyword>
<dbReference type="EMBL" id="AQPN01000054">
    <property type="protein sequence ID" value="EOR95352.1"/>
    <property type="molecule type" value="Genomic_DNA"/>
</dbReference>
<sequence length="101" mass="11538">MKGGTFQTFADKSYQALTEEHLIKHLKGEQVVGLYPLLPDNKSWFIAADFDEADWIEECRTFIKICEKMISQPTLSAHVPAKAAMFGYFLKNPMKHSEAEK</sequence>
<accession>R9GU12</accession>
<dbReference type="Pfam" id="PF22548">
    <property type="entry name" value="AEP-TOTE"/>
    <property type="match status" value="1"/>
</dbReference>
<protein>
    <recommendedName>
        <fullName evidence="1">TOTE conflict system primase domain-containing protein</fullName>
    </recommendedName>
</protein>
<dbReference type="Proteomes" id="UP000014174">
    <property type="component" value="Unassembled WGS sequence"/>
</dbReference>
<dbReference type="AlphaFoldDB" id="R9GU12"/>